<dbReference type="Proteomes" id="UP001352852">
    <property type="component" value="Unassembled WGS sequence"/>
</dbReference>
<gene>
    <name evidence="2" type="ORF">CHARACLAT_027646</name>
</gene>
<reference evidence="2 3" key="1">
    <citation type="submission" date="2021-06" db="EMBL/GenBank/DDBJ databases">
        <authorList>
            <person name="Palmer J.M."/>
        </authorList>
    </citation>
    <scope>NUCLEOTIDE SEQUENCE [LARGE SCALE GENOMIC DNA]</scope>
    <source>
        <strain evidence="2 3">CL_MEX2019</strain>
        <tissue evidence="2">Muscle</tissue>
    </source>
</reference>
<dbReference type="EMBL" id="JAHUTJ010019921">
    <property type="protein sequence ID" value="MED6272191.1"/>
    <property type="molecule type" value="Genomic_DNA"/>
</dbReference>
<comment type="caution">
    <text evidence="2">The sequence shown here is derived from an EMBL/GenBank/DDBJ whole genome shotgun (WGS) entry which is preliminary data.</text>
</comment>
<proteinExistence type="predicted"/>
<accession>A0ABU7DCW2</accession>
<protein>
    <submittedName>
        <fullName evidence="2">Uncharacterized protein</fullName>
    </submittedName>
</protein>
<evidence type="ECO:0000313" key="2">
    <source>
        <dbReference type="EMBL" id="MED6272191.1"/>
    </source>
</evidence>
<evidence type="ECO:0000256" key="1">
    <source>
        <dbReference type="SAM" id="MobiDB-lite"/>
    </source>
</evidence>
<name>A0ABU7DCW2_9TELE</name>
<keyword evidence="3" id="KW-1185">Reference proteome</keyword>
<feature type="compositionally biased region" description="Basic and acidic residues" evidence="1">
    <location>
        <begin position="85"/>
        <end position="102"/>
    </location>
</feature>
<feature type="region of interest" description="Disordered" evidence="1">
    <location>
        <begin position="79"/>
        <end position="102"/>
    </location>
</feature>
<organism evidence="2 3">
    <name type="scientific">Characodon lateralis</name>
    <dbReference type="NCBI Taxonomy" id="208331"/>
    <lineage>
        <taxon>Eukaryota</taxon>
        <taxon>Metazoa</taxon>
        <taxon>Chordata</taxon>
        <taxon>Craniata</taxon>
        <taxon>Vertebrata</taxon>
        <taxon>Euteleostomi</taxon>
        <taxon>Actinopterygii</taxon>
        <taxon>Neopterygii</taxon>
        <taxon>Teleostei</taxon>
        <taxon>Neoteleostei</taxon>
        <taxon>Acanthomorphata</taxon>
        <taxon>Ovalentaria</taxon>
        <taxon>Atherinomorphae</taxon>
        <taxon>Cyprinodontiformes</taxon>
        <taxon>Goodeidae</taxon>
        <taxon>Characodon</taxon>
    </lineage>
</organism>
<sequence>MHRTLSAAPARQLLPQNTGLERAQTAWAEVQRAWETVLWQAKMWAYLPQRAWEHAENGDEGDLSSELESPTWIHHKPTAALTAPQDRHGMITKHEHENKTRT</sequence>
<evidence type="ECO:0000313" key="3">
    <source>
        <dbReference type="Proteomes" id="UP001352852"/>
    </source>
</evidence>